<dbReference type="EMBL" id="GISG01278681">
    <property type="protein sequence ID" value="MBA4678217.1"/>
    <property type="molecule type" value="Transcribed_RNA"/>
</dbReference>
<reference evidence="2" key="2">
    <citation type="submission" date="2020-07" db="EMBL/GenBank/DDBJ databases">
        <authorList>
            <person name="Vera ALvarez R."/>
            <person name="Arias-Moreno D.M."/>
            <person name="Jimenez-Jacinto V."/>
            <person name="Jimenez-Bremont J.F."/>
            <person name="Swaminathan K."/>
            <person name="Moose S.P."/>
            <person name="Guerrero-Gonzalez M.L."/>
            <person name="Marino-Ramirez L."/>
            <person name="Landsman D."/>
            <person name="Rodriguez-Kessler M."/>
            <person name="Delgado-Sanchez P."/>
        </authorList>
    </citation>
    <scope>NUCLEOTIDE SEQUENCE</scope>
    <source>
        <tissue evidence="2">Cladode</tissue>
    </source>
</reference>
<evidence type="ECO:0000313" key="2">
    <source>
        <dbReference type="EMBL" id="MBA4678217.1"/>
    </source>
</evidence>
<protein>
    <submittedName>
        <fullName evidence="2">Uncharacterized protein</fullName>
    </submittedName>
</protein>
<sequence length="108" mass="12090">MPPIPYTPTMFVPLFSKASTISLKALSTELKVEKLSRGMSSIPLGAVMRVKREILRWRSNNFLISAFFLIASLFCLYLHPQLYGESQLVIAFSSLTDSSHVPTLVRVS</sequence>
<accession>A0A7C9AYF9</accession>
<dbReference type="AlphaFoldDB" id="A0A7C9AYF9"/>
<feature type="transmembrane region" description="Helical" evidence="1">
    <location>
        <begin position="61"/>
        <end position="79"/>
    </location>
</feature>
<proteinExistence type="predicted"/>
<organism evidence="2">
    <name type="scientific">Opuntia streptacantha</name>
    <name type="common">Prickly pear cactus</name>
    <name type="synonym">Opuntia cardona</name>
    <dbReference type="NCBI Taxonomy" id="393608"/>
    <lineage>
        <taxon>Eukaryota</taxon>
        <taxon>Viridiplantae</taxon>
        <taxon>Streptophyta</taxon>
        <taxon>Embryophyta</taxon>
        <taxon>Tracheophyta</taxon>
        <taxon>Spermatophyta</taxon>
        <taxon>Magnoliopsida</taxon>
        <taxon>eudicotyledons</taxon>
        <taxon>Gunneridae</taxon>
        <taxon>Pentapetalae</taxon>
        <taxon>Caryophyllales</taxon>
        <taxon>Cactineae</taxon>
        <taxon>Cactaceae</taxon>
        <taxon>Opuntioideae</taxon>
        <taxon>Opuntia</taxon>
    </lineage>
</organism>
<evidence type="ECO:0000256" key="1">
    <source>
        <dbReference type="SAM" id="Phobius"/>
    </source>
</evidence>
<name>A0A7C9AYF9_OPUST</name>
<keyword evidence="1" id="KW-1133">Transmembrane helix</keyword>
<reference evidence="2" key="1">
    <citation type="journal article" date="2013" name="J. Plant Res.">
        <title>Effect of fungi and light on seed germination of three Opuntia species from semiarid lands of central Mexico.</title>
        <authorList>
            <person name="Delgado-Sanchez P."/>
            <person name="Jimenez-Bremont J.F."/>
            <person name="Guerrero-Gonzalez Mde L."/>
            <person name="Flores J."/>
        </authorList>
    </citation>
    <scope>NUCLEOTIDE SEQUENCE</scope>
    <source>
        <tissue evidence="2">Cladode</tissue>
    </source>
</reference>
<keyword evidence="1" id="KW-0472">Membrane</keyword>
<keyword evidence="1" id="KW-0812">Transmembrane</keyword>